<dbReference type="Proteomes" id="UP000003374">
    <property type="component" value="Unassembled WGS sequence"/>
</dbReference>
<dbReference type="HOGENOM" id="CLU_069554_0_0_6"/>
<sequence>MNVFAFDIETIPDLQAGRRLYGLQGLSDDAVLQAMRSLRRQRAGGSEFLRLHLQRVVVISLAGRIGERFCIWSIGEAEASEADVLARFFAGIERYVPRLISWNGSGFDLPVLHYRAMIHGVQAPRYWDNGVEDSSFRWDNYLNRFHERHTDLMDVLAGYQARANAPLDEMASLCGLPGKMGMSGAQVWEQLAAGEFDSVRDYCETDALNTYLLYLRFELMRGRLDTAGYAEECERVKEALRQSGKPHLDAFRRAWEVASG</sequence>
<evidence type="ECO:0000313" key="2">
    <source>
        <dbReference type="EMBL" id="EAR21480.1"/>
    </source>
</evidence>
<dbReference type="SUPFAM" id="SSF53098">
    <property type="entry name" value="Ribonuclease H-like"/>
    <property type="match status" value="1"/>
</dbReference>
<dbReference type="eggNOG" id="COG3298">
    <property type="taxonomic scope" value="Bacteria"/>
</dbReference>
<feature type="domain" description="Predicted 3'-5' exonuclease PolB-like" evidence="1">
    <location>
        <begin position="46"/>
        <end position="255"/>
    </location>
</feature>
<keyword evidence="3" id="KW-1185">Reference proteome</keyword>
<dbReference type="STRING" id="314278.NB231_01179"/>
<protein>
    <recommendedName>
        <fullName evidence="1">Predicted 3'-5' exonuclease PolB-like domain-containing protein</fullName>
    </recommendedName>
</protein>
<dbReference type="InterPro" id="IPR036397">
    <property type="entry name" value="RNaseH_sf"/>
</dbReference>
<organism evidence="2 3">
    <name type="scientific">Nitrococcus mobilis Nb-231</name>
    <dbReference type="NCBI Taxonomy" id="314278"/>
    <lineage>
        <taxon>Bacteria</taxon>
        <taxon>Pseudomonadati</taxon>
        <taxon>Pseudomonadota</taxon>
        <taxon>Gammaproteobacteria</taxon>
        <taxon>Chromatiales</taxon>
        <taxon>Ectothiorhodospiraceae</taxon>
        <taxon>Nitrococcus</taxon>
    </lineage>
</organism>
<reference evidence="2 3" key="1">
    <citation type="submission" date="2006-02" db="EMBL/GenBank/DDBJ databases">
        <authorList>
            <person name="Waterbury J."/>
            <person name="Ferriera S."/>
            <person name="Johnson J."/>
            <person name="Kravitz S."/>
            <person name="Halpern A."/>
            <person name="Remington K."/>
            <person name="Beeson K."/>
            <person name="Tran B."/>
            <person name="Rogers Y.-H."/>
            <person name="Friedman R."/>
            <person name="Venter J.C."/>
        </authorList>
    </citation>
    <scope>NUCLEOTIDE SEQUENCE [LARGE SCALE GENOMIC DNA]</scope>
    <source>
        <strain evidence="2 3">Nb-231</strain>
    </source>
</reference>
<dbReference type="CDD" id="cd05782">
    <property type="entry name" value="DNA_polB_like1_exo"/>
    <property type="match status" value="1"/>
</dbReference>
<name>A4BS01_9GAMM</name>
<evidence type="ECO:0000259" key="1">
    <source>
        <dbReference type="Pfam" id="PF10108"/>
    </source>
</evidence>
<evidence type="ECO:0000313" key="3">
    <source>
        <dbReference type="Proteomes" id="UP000003374"/>
    </source>
</evidence>
<dbReference type="RefSeq" id="WP_004999065.1">
    <property type="nucleotide sequence ID" value="NZ_CH672427.1"/>
</dbReference>
<dbReference type="InterPro" id="IPR012337">
    <property type="entry name" value="RNaseH-like_sf"/>
</dbReference>
<dbReference type="AlphaFoldDB" id="A4BS01"/>
<gene>
    <name evidence="2" type="ORF">NB231_01179</name>
</gene>
<dbReference type="InterPro" id="IPR019288">
    <property type="entry name" value="3'-5'_exonuclease_PolB-like"/>
</dbReference>
<comment type="caution">
    <text evidence="2">The sequence shown here is derived from an EMBL/GenBank/DDBJ whole genome shotgun (WGS) entry which is preliminary data.</text>
</comment>
<proteinExistence type="predicted"/>
<dbReference type="EMBL" id="AAOF01000008">
    <property type="protein sequence ID" value="EAR21480.1"/>
    <property type="molecule type" value="Genomic_DNA"/>
</dbReference>
<dbReference type="Gene3D" id="3.30.420.10">
    <property type="entry name" value="Ribonuclease H-like superfamily/Ribonuclease H"/>
    <property type="match status" value="1"/>
</dbReference>
<dbReference type="GO" id="GO:0003676">
    <property type="term" value="F:nucleic acid binding"/>
    <property type="evidence" value="ECO:0007669"/>
    <property type="project" value="InterPro"/>
</dbReference>
<accession>A4BS01</accession>
<dbReference type="Pfam" id="PF10108">
    <property type="entry name" value="DNA_pol_B_exo2"/>
    <property type="match status" value="1"/>
</dbReference>
<dbReference type="OrthoDB" id="13288at2"/>